<dbReference type="GO" id="GO:0005096">
    <property type="term" value="F:GTPase activator activity"/>
    <property type="evidence" value="ECO:0007669"/>
    <property type="project" value="UniProtKB-KW"/>
</dbReference>
<evidence type="ECO:0000313" key="4">
    <source>
        <dbReference type="Proteomes" id="UP000193642"/>
    </source>
</evidence>
<name>A0A1Y2C0M2_9FUNG</name>
<dbReference type="CDD" id="cd00159">
    <property type="entry name" value="RhoGAP"/>
    <property type="match status" value="1"/>
</dbReference>
<protein>
    <submittedName>
        <fullName evidence="3">Rho GTPase activation protein</fullName>
    </submittedName>
</protein>
<feature type="domain" description="Rho-GAP" evidence="2">
    <location>
        <begin position="54"/>
        <end position="254"/>
    </location>
</feature>
<dbReference type="Proteomes" id="UP000193642">
    <property type="component" value="Unassembled WGS sequence"/>
</dbReference>
<dbReference type="InterPro" id="IPR008936">
    <property type="entry name" value="Rho_GTPase_activation_prot"/>
</dbReference>
<dbReference type="PANTHER" id="PTHR23176:SF0">
    <property type="entry name" value="RHO GTPASE ACTIVATING PROTEIN AT 19D, ISOFORM D"/>
    <property type="match status" value="1"/>
</dbReference>
<dbReference type="SUPFAM" id="SSF48350">
    <property type="entry name" value="GTPase activation domain, GAP"/>
    <property type="match status" value="1"/>
</dbReference>
<gene>
    <name evidence="3" type="ORF">BCR33DRAFT_365311</name>
</gene>
<evidence type="ECO:0000313" key="3">
    <source>
        <dbReference type="EMBL" id="ORY40427.1"/>
    </source>
</evidence>
<dbReference type="InterPro" id="IPR050729">
    <property type="entry name" value="Rho-GAP"/>
</dbReference>
<evidence type="ECO:0000259" key="2">
    <source>
        <dbReference type="PROSITE" id="PS50238"/>
    </source>
</evidence>
<comment type="caution">
    <text evidence="3">The sequence shown here is derived from an EMBL/GenBank/DDBJ whole genome shotgun (WGS) entry which is preliminary data.</text>
</comment>
<reference evidence="3 4" key="1">
    <citation type="submission" date="2016-07" db="EMBL/GenBank/DDBJ databases">
        <title>Pervasive Adenine N6-methylation of Active Genes in Fungi.</title>
        <authorList>
            <consortium name="DOE Joint Genome Institute"/>
            <person name="Mondo S.J."/>
            <person name="Dannebaum R.O."/>
            <person name="Kuo R.C."/>
            <person name="Labutti K."/>
            <person name="Haridas S."/>
            <person name="Kuo A."/>
            <person name="Salamov A."/>
            <person name="Ahrendt S.R."/>
            <person name="Lipzen A."/>
            <person name="Sullivan W."/>
            <person name="Andreopoulos W.B."/>
            <person name="Clum A."/>
            <person name="Lindquist E."/>
            <person name="Daum C."/>
            <person name="Ramamoorthy G.K."/>
            <person name="Gryganskyi A."/>
            <person name="Culley D."/>
            <person name="Magnuson J.K."/>
            <person name="James T.Y."/>
            <person name="O'Malley M.A."/>
            <person name="Stajich J.E."/>
            <person name="Spatafora J.W."/>
            <person name="Visel A."/>
            <person name="Grigoriev I.V."/>
        </authorList>
    </citation>
    <scope>NUCLEOTIDE SEQUENCE [LARGE SCALE GENOMIC DNA]</scope>
    <source>
        <strain evidence="3 4">JEL800</strain>
    </source>
</reference>
<keyword evidence="4" id="KW-1185">Reference proteome</keyword>
<dbReference type="STRING" id="329046.A0A1Y2C0M2"/>
<keyword evidence="1" id="KW-0343">GTPase activation</keyword>
<proteinExistence type="predicted"/>
<dbReference type="Pfam" id="PF00620">
    <property type="entry name" value="RhoGAP"/>
    <property type="match status" value="1"/>
</dbReference>
<dbReference type="OrthoDB" id="437889at2759"/>
<sequence length="320" mass="35644">MKQLLRRITNIGARSNGALGTSSTVFNLSLDHMLGADQGKAASSLQLSDKHKGSSLSASSTKTNALGSDSDKQVPVILQRFVEYLSSPEALETEGLFRIAAPVKQVKELRESIEKNGLAELSKLDPYDGINIVASLFKQWLRDIPEGVVPKSHFQKLVDCGASPSKLQAVLRTLPKPNLDFLEYLLKYLYKVVSHSSKNLMTVQNLVIVFAPNLFSCPSAPSVVSSGNPEKYLVESMQVTKIMANIMENYEEIFQGPKTKHSNRNSSSSRQSTTLLNEEYEPIIPPFTRIKLNDELDERFDQNAHRQRLIPKTARMIPQK</sequence>
<dbReference type="EMBL" id="MCGO01000035">
    <property type="protein sequence ID" value="ORY40427.1"/>
    <property type="molecule type" value="Genomic_DNA"/>
</dbReference>
<dbReference type="SMART" id="SM00324">
    <property type="entry name" value="RhoGAP"/>
    <property type="match status" value="1"/>
</dbReference>
<dbReference type="PROSITE" id="PS50238">
    <property type="entry name" value="RHOGAP"/>
    <property type="match status" value="1"/>
</dbReference>
<accession>A0A1Y2C0M2</accession>
<dbReference type="GO" id="GO:0005737">
    <property type="term" value="C:cytoplasm"/>
    <property type="evidence" value="ECO:0007669"/>
    <property type="project" value="TreeGrafter"/>
</dbReference>
<organism evidence="3 4">
    <name type="scientific">Rhizoclosmatium globosum</name>
    <dbReference type="NCBI Taxonomy" id="329046"/>
    <lineage>
        <taxon>Eukaryota</taxon>
        <taxon>Fungi</taxon>
        <taxon>Fungi incertae sedis</taxon>
        <taxon>Chytridiomycota</taxon>
        <taxon>Chytridiomycota incertae sedis</taxon>
        <taxon>Chytridiomycetes</taxon>
        <taxon>Chytridiales</taxon>
        <taxon>Chytriomycetaceae</taxon>
        <taxon>Rhizoclosmatium</taxon>
    </lineage>
</organism>
<dbReference type="InterPro" id="IPR000198">
    <property type="entry name" value="RhoGAP_dom"/>
</dbReference>
<evidence type="ECO:0000256" key="1">
    <source>
        <dbReference type="ARBA" id="ARBA00022468"/>
    </source>
</evidence>
<dbReference type="PANTHER" id="PTHR23176">
    <property type="entry name" value="RHO/RAC/CDC GTPASE-ACTIVATING PROTEIN"/>
    <property type="match status" value="1"/>
</dbReference>
<dbReference type="AlphaFoldDB" id="A0A1Y2C0M2"/>
<dbReference type="Gene3D" id="1.10.555.10">
    <property type="entry name" value="Rho GTPase activation protein"/>
    <property type="match status" value="1"/>
</dbReference>
<dbReference type="GO" id="GO:0007165">
    <property type="term" value="P:signal transduction"/>
    <property type="evidence" value="ECO:0007669"/>
    <property type="project" value="InterPro"/>
</dbReference>